<gene>
    <name evidence="2" type="ORF">VM99_10595</name>
</gene>
<reference evidence="2 3" key="1">
    <citation type="journal article" date="2015" name="Stand. Genomic Sci.">
        <title>Complete genome of Pseudomonas chlororaphis strain UFB2, a soil bacterium with antibacterial activity against bacterial canker pathogen of tomato.</title>
        <authorList>
            <person name="Deng P."/>
            <person name="Wang X."/>
            <person name="Baird S.M."/>
            <person name="Lu S.E."/>
        </authorList>
    </citation>
    <scope>NUCLEOTIDE SEQUENCE [LARGE SCALE GENOMIC DNA]</scope>
    <source>
        <strain evidence="2 3">UFB2</strain>
    </source>
</reference>
<organism evidence="2 3">
    <name type="scientific">Pseudomonas chlororaphis</name>
    <dbReference type="NCBI Taxonomy" id="587753"/>
    <lineage>
        <taxon>Bacteria</taxon>
        <taxon>Pseudomonadati</taxon>
        <taxon>Pseudomonadota</taxon>
        <taxon>Gammaproteobacteria</taxon>
        <taxon>Pseudomonadales</taxon>
        <taxon>Pseudomonadaceae</taxon>
        <taxon>Pseudomonas</taxon>
    </lineage>
</organism>
<evidence type="ECO:0000313" key="2">
    <source>
        <dbReference type="EMBL" id="AKJ98481.1"/>
    </source>
</evidence>
<reference evidence="3" key="2">
    <citation type="submission" date="2015-03" db="EMBL/GenBank/DDBJ databases">
        <authorList>
            <person name="Deng P."/>
            <person name="Lu S."/>
        </authorList>
    </citation>
    <scope>NUCLEOTIDE SEQUENCE [LARGE SCALE GENOMIC DNA]</scope>
    <source>
        <strain evidence="3">UFB2</strain>
    </source>
</reference>
<sequence length="691" mass="76501">MAIGVSMAERRQWESDSMANAGNKRARRDANSAYLRERTEHQAGLGEHSIIIDHPIMDISTGLLNGPSLSNGLRVKIPEWSTLPPPETPETIKVMFDRTGAGRFEVVAEHEFVIPAGGTEFPETFPYPMLIPIEDLPLNSPCRVRYDHYTYNGTEPDPSPTTPLFCDRVPPYDRAPPQALTFATTYLDDDNLSPGSKLKATIPGYADWQATDRIAVYLVDAAHIPDEPTGLTPIFLENVPAPGITDTEIEIDGDLVREFGDAECVFIYVLIDKATNTSVLSLWQKISLTFGPLPANLQAPEVPQADPGPLVVEHALSGVSVWIPLYDNHKNYDFIRLKWGGTTLEDVSVGPNPPARIEIPVEPKLLMLQEYGQNTTGDKETNISYHVVRKSRLFGPEDIDIDVNFQVPIPWIPWPPIDWPDPVHPSLLLGVVKNMDGSRTNELTRADKNNLARFTFIWYAEAVNGHVIDFFWNGARVVEAQLTFDDSIHTPGTEQTVDIPWTYIKDGGNGLEVPVHYQLSAAGIENDLESTPTLVNVNAIAVELPPASFPTISNLYPGCSALDDDGALQVAIPDLTGLLKDGDEIEFVFTPMRGEFLTDPEDPITGAIFTRNYTLGDAGTPLTGFIRRVEPYVTHILPLYDENAATNRRGRVKVQYSHHDGTEKIESEPLTIITAFHMPNTPCEIPRPPKP</sequence>
<feature type="region of interest" description="Disordered" evidence="1">
    <location>
        <begin position="1"/>
        <end position="30"/>
    </location>
</feature>
<protein>
    <submittedName>
        <fullName evidence="2">Uncharacterized protein</fullName>
    </submittedName>
</protein>
<evidence type="ECO:0000313" key="3">
    <source>
        <dbReference type="Proteomes" id="UP000035212"/>
    </source>
</evidence>
<dbReference type="Proteomes" id="UP000035212">
    <property type="component" value="Chromosome"/>
</dbReference>
<evidence type="ECO:0000256" key="1">
    <source>
        <dbReference type="SAM" id="MobiDB-lite"/>
    </source>
</evidence>
<accession>A0A0G3GI61</accession>
<dbReference type="EMBL" id="CP011020">
    <property type="protein sequence ID" value="AKJ98481.1"/>
    <property type="molecule type" value="Genomic_DNA"/>
</dbReference>
<proteinExistence type="predicted"/>
<name>A0A0G3GI61_9PSED</name>
<dbReference type="PATRIC" id="fig|587753.11.peg.2161"/>
<dbReference type="AlphaFoldDB" id="A0A0G3GI61"/>